<dbReference type="SMART" id="SM00028">
    <property type="entry name" value="TPR"/>
    <property type="match status" value="3"/>
</dbReference>
<dbReference type="OMA" id="KNAVNNC"/>
<keyword evidence="3" id="KW-0802">TPR repeat</keyword>
<dbReference type="InterPro" id="IPR013126">
    <property type="entry name" value="Hsp_70_fam"/>
</dbReference>
<dbReference type="KEGG" id="sre:PTSG_08951"/>
<dbReference type="Pfam" id="PF14559">
    <property type="entry name" value="TPR_19"/>
    <property type="match status" value="1"/>
</dbReference>
<protein>
    <submittedName>
        <fullName evidence="5">Uncharacterized protein</fullName>
    </submittedName>
</protein>
<evidence type="ECO:0000256" key="4">
    <source>
        <dbReference type="SAM" id="MobiDB-lite"/>
    </source>
</evidence>
<dbReference type="PANTHER" id="PTHR45639">
    <property type="entry name" value="HSC70CB, ISOFORM G-RELATED"/>
    <property type="match status" value="1"/>
</dbReference>
<accession>F2ULS3</accession>
<dbReference type="Gene3D" id="1.25.40.10">
    <property type="entry name" value="Tetratricopeptide repeat domain"/>
    <property type="match status" value="1"/>
</dbReference>
<organism evidence="6">
    <name type="scientific">Salpingoeca rosetta (strain ATCC 50818 / BSB-021)</name>
    <dbReference type="NCBI Taxonomy" id="946362"/>
    <lineage>
        <taxon>Eukaryota</taxon>
        <taxon>Choanoflagellata</taxon>
        <taxon>Craspedida</taxon>
        <taxon>Salpingoecidae</taxon>
        <taxon>Salpingoeca</taxon>
    </lineage>
</organism>
<dbReference type="InterPro" id="IPR029048">
    <property type="entry name" value="HSP70_C_sf"/>
</dbReference>
<feature type="compositionally biased region" description="Low complexity" evidence="4">
    <location>
        <begin position="210"/>
        <end position="226"/>
    </location>
</feature>
<feature type="compositionally biased region" description="Basic and acidic residues" evidence="4">
    <location>
        <begin position="589"/>
        <end position="613"/>
    </location>
</feature>
<dbReference type="SUPFAM" id="SSF48452">
    <property type="entry name" value="TPR-like"/>
    <property type="match status" value="1"/>
</dbReference>
<reference evidence="5" key="1">
    <citation type="submission" date="2009-08" db="EMBL/GenBank/DDBJ databases">
        <title>Annotation of Salpingoeca rosetta.</title>
        <authorList>
            <consortium name="The Broad Institute Genome Sequencing Platform"/>
            <person name="Russ C."/>
            <person name="Cuomo C."/>
            <person name="Burger G."/>
            <person name="Gray M.W."/>
            <person name="Holland P.W.H."/>
            <person name="King N."/>
            <person name="Lang F.B.F."/>
            <person name="Roger A.J."/>
            <person name="Ruiz-Trillo I."/>
            <person name="Young S.K."/>
            <person name="Zeng Q."/>
            <person name="Gargeya S."/>
            <person name="Alvarado L."/>
            <person name="Berlin A."/>
            <person name="Chapman S.B."/>
            <person name="Chen Z."/>
            <person name="Freedman E."/>
            <person name="Gellesch M."/>
            <person name="Goldberg J."/>
            <person name="Griggs A."/>
            <person name="Gujja S."/>
            <person name="Heilman E."/>
            <person name="Heiman D."/>
            <person name="Howarth C."/>
            <person name="Mehta T."/>
            <person name="Neiman D."/>
            <person name="Pearson M."/>
            <person name="Roberts A."/>
            <person name="Saif S."/>
            <person name="Shea T."/>
            <person name="Shenoy N."/>
            <person name="Sisk P."/>
            <person name="Stolte C."/>
            <person name="Sykes S."/>
            <person name="White J."/>
            <person name="Yandava C."/>
            <person name="Haas B."/>
            <person name="Nusbaum C."/>
            <person name="Birren B."/>
        </authorList>
    </citation>
    <scope>NUCLEOTIDE SEQUENCE [LARGE SCALE GENOMIC DNA]</scope>
    <source>
        <strain evidence="5">ATCC 50818</strain>
    </source>
</reference>
<dbReference type="GO" id="GO:0140662">
    <property type="term" value="F:ATP-dependent protein folding chaperone"/>
    <property type="evidence" value="ECO:0007669"/>
    <property type="project" value="InterPro"/>
</dbReference>
<evidence type="ECO:0000256" key="3">
    <source>
        <dbReference type="PROSITE-ProRule" id="PRU00339"/>
    </source>
</evidence>
<dbReference type="InParanoid" id="F2ULS3"/>
<evidence type="ECO:0000256" key="2">
    <source>
        <dbReference type="ARBA" id="ARBA00022840"/>
    </source>
</evidence>
<dbReference type="RefSeq" id="XP_004989748.1">
    <property type="nucleotide sequence ID" value="XM_004989691.1"/>
</dbReference>
<dbReference type="STRING" id="946362.F2ULS3"/>
<feature type="region of interest" description="Disordered" evidence="4">
    <location>
        <begin position="205"/>
        <end position="231"/>
    </location>
</feature>
<dbReference type="Gene3D" id="1.20.1270.10">
    <property type="match status" value="1"/>
</dbReference>
<feature type="compositionally biased region" description="Basic and acidic residues" evidence="4">
    <location>
        <begin position="432"/>
        <end position="443"/>
    </location>
</feature>
<dbReference type="AlphaFoldDB" id="F2ULS3"/>
<evidence type="ECO:0000256" key="1">
    <source>
        <dbReference type="ARBA" id="ARBA00022741"/>
    </source>
</evidence>
<dbReference type="GO" id="GO:0005634">
    <property type="term" value="C:nucleus"/>
    <property type="evidence" value="ECO:0007669"/>
    <property type="project" value="TreeGrafter"/>
</dbReference>
<dbReference type="EMBL" id="GL832981">
    <property type="protein sequence ID" value="EGD78072.1"/>
    <property type="molecule type" value="Genomic_DNA"/>
</dbReference>
<dbReference type="OrthoDB" id="434160at2759"/>
<proteinExistence type="predicted"/>
<keyword evidence="6" id="KW-1185">Reference proteome</keyword>
<dbReference type="GeneID" id="16070302"/>
<evidence type="ECO:0000313" key="6">
    <source>
        <dbReference type="Proteomes" id="UP000007799"/>
    </source>
</evidence>
<dbReference type="Proteomes" id="UP000007799">
    <property type="component" value="Unassembled WGS sequence"/>
</dbReference>
<name>F2ULS3_SALR5</name>
<dbReference type="Gene3D" id="3.30.30.30">
    <property type="match status" value="1"/>
</dbReference>
<keyword evidence="1" id="KW-0547">Nucleotide-binding</keyword>
<dbReference type="GO" id="GO:0005524">
    <property type="term" value="F:ATP binding"/>
    <property type="evidence" value="ECO:0007669"/>
    <property type="project" value="UniProtKB-KW"/>
</dbReference>
<dbReference type="Gene3D" id="3.30.420.40">
    <property type="match status" value="2"/>
</dbReference>
<dbReference type="InterPro" id="IPR011990">
    <property type="entry name" value="TPR-like_helical_dom_sf"/>
</dbReference>
<dbReference type="GO" id="GO:0005829">
    <property type="term" value="C:cytosol"/>
    <property type="evidence" value="ECO:0007669"/>
    <property type="project" value="TreeGrafter"/>
</dbReference>
<gene>
    <name evidence="5" type="ORF">PTSG_08951</name>
</gene>
<dbReference type="PRINTS" id="PR00301">
    <property type="entry name" value="HEATSHOCK70"/>
</dbReference>
<feature type="region of interest" description="Disordered" evidence="4">
    <location>
        <begin position="432"/>
        <end position="462"/>
    </location>
</feature>
<dbReference type="Gene3D" id="3.90.640.10">
    <property type="entry name" value="Actin, Chain A, domain 4"/>
    <property type="match status" value="1"/>
</dbReference>
<dbReference type="eggNOG" id="KOG0546">
    <property type="taxonomic scope" value="Eukaryota"/>
</dbReference>
<feature type="repeat" description="TPR" evidence="3">
    <location>
        <begin position="710"/>
        <end position="743"/>
    </location>
</feature>
<dbReference type="InterPro" id="IPR019734">
    <property type="entry name" value="TPR_rpt"/>
</dbReference>
<dbReference type="InterPro" id="IPR043129">
    <property type="entry name" value="ATPase_NBD"/>
</dbReference>
<dbReference type="Pfam" id="PF00012">
    <property type="entry name" value="HSP70"/>
    <property type="match status" value="2"/>
</dbReference>
<keyword evidence="2" id="KW-0067">ATP-binding</keyword>
<dbReference type="eggNOG" id="KOG0101">
    <property type="taxonomic scope" value="Eukaryota"/>
</dbReference>
<evidence type="ECO:0000313" key="5">
    <source>
        <dbReference type="EMBL" id="EGD78072.1"/>
    </source>
</evidence>
<feature type="region of interest" description="Disordered" evidence="4">
    <location>
        <begin position="587"/>
        <end position="613"/>
    </location>
</feature>
<dbReference type="PROSITE" id="PS50005">
    <property type="entry name" value="TPR"/>
    <property type="match status" value="1"/>
</dbReference>
<sequence length="773" mass="83879">MTTTQATAECVGIDLGSAAIVAGRLLPNGAVDILLTPTGGRATAPAVSFQGKRRYVGQGAMDLATSNMRNTITDCIEAIAGEHETSADNARARDGIIVTRVPHTCEDDGTVKYTVQYELKEGEDQATFTSTEILAMLLMEATASLDATSPHTIVLAIPDVYDDQARKRVGDACVLAAELSGKPLSFHVVGSSVCLAERFTQRYAGKATPSTSSDGTANDGDGNNNDNDTDDHTEYVMIADVGKAFSSVSVGLHVKGTGALELLHTSSLRFGCDDLDAALAKHVLELLARKNVQVDTSKRAGLRLLKECGAARKMLSANKSATVVLEAFGPNDDNYHFDISRDMFESVCATELQRFKAAVTEAMTVSGVADDAAAKVDGVELVGGATCIPMIQNALVVAVGGDDSKLRCTLDRSACVAIGAALLAGKIVADEKKEHKQEKKEEGQVDDDDNKADKAAEGDAETPAVDGLVARVGGVAQWSSDDASKSDTVARLKQVIDQDAFMRRIMDARNTLEAYVLNANSLGDGPHGNLFNREQTQPLLDEALEWIDSDAAHETTTPEPFEERYAQLKAKVEEINADMFAKIGADEEEKARQAKQEQEQWVKDRENEDKDDHDFRKLPKEKRMQQVMRNKNEATELFKGGNYAHATARYARALALTTKFFDLSPDDEKEVNDVKCVLNLNLAMCYIKQSAWKKALASCDEALAINKDSAKGWYRKALVLENMKDYDQAVKVAKEGARIAPEDAAMAKLLRRVEAKKTKAMEQQKKLFSKMFA</sequence>
<dbReference type="PANTHER" id="PTHR45639:SF28">
    <property type="entry name" value="HEAT SHOCK PROTEIN-LIKE PROTEIN"/>
    <property type="match status" value="1"/>
</dbReference>
<dbReference type="SUPFAM" id="SSF53067">
    <property type="entry name" value="Actin-like ATPase domain"/>
    <property type="match status" value="2"/>
</dbReference>